<name>A0A4Q7MV68_9BACT</name>
<evidence type="ECO:0000256" key="1">
    <source>
        <dbReference type="SAM" id="Phobius"/>
    </source>
</evidence>
<dbReference type="Proteomes" id="UP000293874">
    <property type="component" value="Unassembled WGS sequence"/>
</dbReference>
<feature type="transmembrane region" description="Helical" evidence="1">
    <location>
        <begin position="358"/>
        <end position="376"/>
    </location>
</feature>
<feature type="transmembrane region" description="Helical" evidence="1">
    <location>
        <begin position="64"/>
        <end position="97"/>
    </location>
</feature>
<feature type="transmembrane region" description="Helical" evidence="1">
    <location>
        <begin position="156"/>
        <end position="183"/>
    </location>
</feature>
<accession>A0A4Q7MV68</accession>
<feature type="transmembrane region" description="Helical" evidence="1">
    <location>
        <begin position="329"/>
        <end position="351"/>
    </location>
</feature>
<reference evidence="2 3" key="1">
    <citation type="submission" date="2019-02" db="EMBL/GenBank/DDBJ databases">
        <title>Genomic Encyclopedia of Type Strains, Phase IV (KMG-IV): sequencing the most valuable type-strain genomes for metagenomic binning, comparative biology and taxonomic classification.</title>
        <authorList>
            <person name="Goeker M."/>
        </authorList>
    </citation>
    <scope>NUCLEOTIDE SEQUENCE [LARGE SCALE GENOMIC DNA]</scope>
    <source>
        <strain evidence="2 3">DSM 18116</strain>
    </source>
</reference>
<keyword evidence="1" id="KW-1133">Transmembrane helix</keyword>
<feature type="transmembrane region" description="Helical" evidence="1">
    <location>
        <begin position="304"/>
        <end position="323"/>
    </location>
</feature>
<dbReference type="EMBL" id="SGXA01000002">
    <property type="protein sequence ID" value="RZS71889.1"/>
    <property type="molecule type" value="Genomic_DNA"/>
</dbReference>
<evidence type="ECO:0008006" key="4">
    <source>
        <dbReference type="Google" id="ProtNLM"/>
    </source>
</evidence>
<feature type="transmembrane region" description="Helical" evidence="1">
    <location>
        <begin position="133"/>
        <end position="149"/>
    </location>
</feature>
<keyword evidence="3" id="KW-1185">Reference proteome</keyword>
<comment type="caution">
    <text evidence="2">The sequence shown here is derived from an EMBL/GenBank/DDBJ whole genome shotgun (WGS) entry which is preliminary data.</text>
</comment>
<protein>
    <recommendedName>
        <fullName evidence="4">Dolichyl-phosphate-mannose-protein mannosyltransferase</fullName>
    </recommendedName>
</protein>
<feature type="transmembrane region" description="Helical" evidence="1">
    <location>
        <begin position="241"/>
        <end position="262"/>
    </location>
</feature>
<dbReference type="RefSeq" id="WP_147122077.1">
    <property type="nucleotide sequence ID" value="NZ_CP042431.1"/>
</dbReference>
<feature type="transmembrane region" description="Helical" evidence="1">
    <location>
        <begin position="109"/>
        <end position="127"/>
    </location>
</feature>
<feature type="transmembrane region" description="Helical" evidence="1">
    <location>
        <begin position="12"/>
        <end position="31"/>
    </location>
</feature>
<feature type="transmembrane region" description="Helical" evidence="1">
    <location>
        <begin position="203"/>
        <end position="220"/>
    </location>
</feature>
<sequence>MIAQSTESSSYKFWKVALVLLVVAYLCNFFTPLRLTNDTIRYFRLVETQLGNWPAPHFRDFLPFGYVCTLFGLAKAGILNSFTIAALNGLMLVGSLYFLRKLFSAKRHFIWMIVLLLLNWNTIKFTLTPLSEMQFLFLSAGCLYFYSAFGETRKKWYLLFSIIFCVLAIYTRTAGMSLGLALVLTPLLENGKKILTLIRSNKLIAFGIALGISAIFVFQINQYGVLKYLNYYRVSGEQNPLIILLTTCWMHIQEIGELFINIPQSKAVTVVPPVVAMILYTIAGLLFLCLLAKAIFSKKLEIPSVVRVYLFIYFLMICCWPFFEVRFWFPVFPLMLMVILAQVNSAGLNAMWMSLRNFYLGAYFLTGIFSISYYSWLSFNREAMAEHHDAGLWKKQYRAHFFGEPFKRGMFEDDAIYILDKYDAAHKGVSVDQQFPERR</sequence>
<proteinExistence type="predicted"/>
<dbReference type="AlphaFoldDB" id="A0A4Q7MV68"/>
<organism evidence="2 3">
    <name type="scientific">Pseudobacter ginsenosidimutans</name>
    <dbReference type="NCBI Taxonomy" id="661488"/>
    <lineage>
        <taxon>Bacteria</taxon>
        <taxon>Pseudomonadati</taxon>
        <taxon>Bacteroidota</taxon>
        <taxon>Chitinophagia</taxon>
        <taxon>Chitinophagales</taxon>
        <taxon>Chitinophagaceae</taxon>
        <taxon>Pseudobacter</taxon>
    </lineage>
</organism>
<keyword evidence="1" id="KW-0812">Transmembrane</keyword>
<evidence type="ECO:0000313" key="3">
    <source>
        <dbReference type="Proteomes" id="UP000293874"/>
    </source>
</evidence>
<gene>
    <name evidence="2" type="ORF">EV199_3802</name>
</gene>
<feature type="transmembrane region" description="Helical" evidence="1">
    <location>
        <begin position="274"/>
        <end position="292"/>
    </location>
</feature>
<keyword evidence="1" id="KW-0472">Membrane</keyword>
<evidence type="ECO:0000313" key="2">
    <source>
        <dbReference type="EMBL" id="RZS71889.1"/>
    </source>
</evidence>